<dbReference type="InterPro" id="IPR008996">
    <property type="entry name" value="IL1/FGF"/>
</dbReference>
<dbReference type="PRINTS" id="PR00262">
    <property type="entry name" value="IL1HBGF"/>
</dbReference>
<evidence type="ECO:0000313" key="3">
    <source>
        <dbReference type="Proteomes" id="UP000515152"/>
    </source>
</evidence>
<dbReference type="RefSeq" id="XP_031442965.1">
    <property type="nucleotide sequence ID" value="XM_031587105.2"/>
</dbReference>
<dbReference type="Gene3D" id="2.80.10.50">
    <property type="match status" value="1"/>
</dbReference>
<dbReference type="InterPro" id="IPR002209">
    <property type="entry name" value="Fibroblast_GF_fam"/>
</dbReference>
<dbReference type="Pfam" id="PF00167">
    <property type="entry name" value="FGF"/>
    <property type="match status" value="1"/>
</dbReference>
<accession>A0A6P8H6G7</accession>
<proteinExistence type="inferred from homology"/>
<gene>
    <name evidence="4" type="primary">LOC105902783</name>
</gene>
<dbReference type="OrthoDB" id="5987799at2759"/>
<evidence type="ECO:0000256" key="1">
    <source>
        <dbReference type="ARBA" id="ARBA00007936"/>
    </source>
</evidence>
<evidence type="ECO:0000313" key="4">
    <source>
        <dbReference type="RefSeq" id="XP_031442965.1"/>
    </source>
</evidence>
<dbReference type="Proteomes" id="UP000515152">
    <property type="component" value="Chromosome 20"/>
</dbReference>
<comment type="similarity">
    <text evidence="1 2">Belongs to the heparin-binding growth factors family.</text>
</comment>
<evidence type="ECO:0000256" key="2">
    <source>
        <dbReference type="RuleBase" id="RU049442"/>
    </source>
</evidence>
<sequence length="162" mass="18137">MGGLERILLSQRSTQRCSLSEKTHGISTDNKMLIQLYCMNGGYHLRILEDGTVEGKRDGNDIYSVLEVKAVSSGVVVIKSVETGQYLSMGKDGRLVGSTSATEESYFLENMEENHYNTYQSQKYSGWYVGIKKNGKTKDGSRTHIGQKAIFFLPRKVDNIPE</sequence>
<name>A0A6P8H6G7_CLUHA</name>
<dbReference type="KEGG" id="char:105902783"/>
<protein>
    <recommendedName>
        <fullName evidence="2">Fibroblast growth factor</fullName>
        <shortName evidence="2">FGF</shortName>
    </recommendedName>
</protein>
<dbReference type="GO" id="GO:0008083">
    <property type="term" value="F:growth factor activity"/>
    <property type="evidence" value="ECO:0007669"/>
    <property type="project" value="InterPro"/>
</dbReference>
<dbReference type="GeneID" id="105902783"/>
<dbReference type="SMART" id="SM00442">
    <property type="entry name" value="FGF"/>
    <property type="match status" value="1"/>
</dbReference>
<organism evidence="3 4">
    <name type="scientific">Clupea harengus</name>
    <name type="common">Atlantic herring</name>
    <dbReference type="NCBI Taxonomy" id="7950"/>
    <lineage>
        <taxon>Eukaryota</taxon>
        <taxon>Metazoa</taxon>
        <taxon>Chordata</taxon>
        <taxon>Craniata</taxon>
        <taxon>Vertebrata</taxon>
        <taxon>Euteleostomi</taxon>
        <taxon>Actinopterygii</taxon>
        <taxon>Neopterygii</taxon>
        <taxon>Teleostei</taxon>
        <taxon>Clupei</taxon>
        <taxon>Clupeiformes</taxon>
        <taxon>Clupeoidei</taxon>
        <taxon>Clupeidae</taxon>
        <taxon>Clupea</taxon>
    </lineage>
</organism>
<dbReference type="AlphaFoldDB" id="A0A6P8H6G7"/>
<dbReference type="PRINTS" id="PR00263">
    <property type="entry name" value="HBGFFGF"/>
</dbReference>
<keyword evidence="3" id="KW-1185">Reference proteome</keyword>
<dbReference type="PANTHER" id="PTHR11486">
    <property type="entry name" value="FIBROBLAST GROWTH FACTOR"/>
    <property type="match status" value="1"/>
</dbReference>
<reference evidence="4" key="1">
    <citation type="submission" date="2025-08" db="UniProtKB">
        <authorList>
            <consortium name="RefSeq"/>
        </authorList>
    </citation>
    <scope>IDENTIFICATION</scope>
</reference>
<dbReference type="SUPFAM" id="SSF50353">
    <property type="entry name" value="Cytokine"/>
    <property type="match status" value="1"/>
</dbReference>